<dbReference type="GO" id="GO:0000978">
    <property type="term" value="F:RNA polymerase II cis-regulatory region sequence-specific DNA binding"/>
    <property type="evidence" value="ECO:0007669"/>
    <property type="project" value="TreeGrafter"/>
</dbReference>
<evidence type="ECO:0000256" key="1">
    <source>
        <dbReference type="ARBA" id="ARBA00004123"/>
    </source>
</evidence>
<keyword evidence="7" id="KW-0238">DNA-binding</keyword>
<keyword evidence="3" id="KW-0677">Repeat</keyword>
<evidence type="ECO:0000313" key="13">
    <source>
        <dbReference type="EMBL" id="KAJ6642092.1"/>
    </source>
</evidence>
<feature type="domain" description="C2H2-type" evidence="12">
    <location>
        <begin position="491"/>
        <end position="519"/>
    </location>
</feature>
<feature type="domain" description="C2H2-type" evidence="12">
    <location>
        <begin position="565"/>
        <end position="592"/>
    </location>
</feature>
<evidence type="ECO:0000256" key="8">
    <source>
        <dbReference type="ARBA" id="ARBA00023163"/>
    </source>
</evidence>
<feature type="domain" description="C2H2-type" evidence="12">
    <location>
        <begin position="831"/>
        <end position="857"/>
    </location>
</feature>
<dbReference type="PANTHER" id="PTHR24384">
    <property type="entry name" value="FINGER PUTATIVE TRANSCRIPTION FACTOR FAMILY-RELATED"/>
    <property type="match status" value="1"/>
</dbReference>
<dbReference type="InterPro" id="IPR036236">
    <property type="entry name" value="Znf_C2H2_sf"/>
</dbReference>
<feature type="domain" description="C2H2-type" evidence="12">
    <location>
        <begin position="271"/>
        <end position="298"/>
    </location>
</feature>
<feature type="domain" description="C2H2-type" evidence="12">
    <location>
        <begin position="299"/>
        <end position="323"/>
    </location>
</feature>
<dbReference type="GO" id="GO:0000981">
    <property type="term" value="F:DNA-binding transcription factor activity, RNA polymerase II-specific"/>
    <property type="evidence" value="ECO:0007669"/>
    <property type="project" value="TreeGrafter"/>
</dbReference>
<keyword evidence="4 10" id="KW-0863">Zinc-finger</keyword>
<feature type="domain" description="C2H2-type" evidence="12">
    <location>
        <begin position="213"/>
        <end position="236"/>
    </location>
</feature>
<protein>
    <submittedName>
        <fullName evidence="13">Zinc finger protein</fullName>
    </submittedName>
</protein>
<dbReference type="PROSITE" id="PS50157">
    <property type="entry name" value="ZINC_FINGER_C2H2_2"/>
    <property type="match status" value="15"/>
</dbReference>
<comment type="subcellular location">
    <subcellularLocation>
        <location evidence="1">Nucleus</location>
    </subcellularLocation>
</comment>
<dbReference type="EMBL" id="WJQU01000002">
    <property type="protein sequence ID" value="KAJ6642092.1"/>
    <property type="molecule type" value="Genomic_DNA"/>
</dbReference>
<keyword evidence="6" id="KW-0805">Transcription regulation</keyword>
<dbReference type="PANTHER" id="PTHR24384:SF189">
    <property type="entry name" value="C2H2-TYPE DOMAIN-CONTAINING PROTEIN-RELATED"/>
    <property type="match status" value="1"/>
</dbReference>
<proteinExistence type="predicted"/>
<dbReference type="GO" id="GO:0005634">
    <property type="term" value="C:nucleus"/>
    <property type="evidence" value="ECO:0007669"/>
    <property type="project" value="UniProtKB-SubCell"/>
</dbReference>
<evidence type="ECO:0000256" key="4">
    <source>
        <dbReference type="ARBA" id="ARBA00022771"/>
    </source>
</evidence>
<feature type="domain" description="C2H2-type" evidence="12">
    <location>
        <begin position="463"/>
        <end position="490"/>
    </location>
</feature>
<dbReference type="Pfam" id="PF12874">
    <property type="entry name" value="zf-met"/>
    <property type="match status" value="1"/>
</dbReference>
<keyword evidence="2" id="KW-0479">Metal-binding</keyword>
<dbReference type="Proteomes" id="UP001151699">
    <property type="component" value="Chromosome B"/>
</dbReference>
<evidence type="ECO:0000256" key="2">
    <source>
        <dbReference type="ARBA" id="ARBA00022723"/>
    </source>
</evidence>
<feature type="domain" description="C2H2-type" evidence="12">
    <location>
        <begin position="692"/>
        <end position="719"/>
    </location>
</feature>
<dbReference type="SUPFAM" id="SSF57667">
    <property type="entry name" value="beta-beta-alpha zinc fingers"/>
    <property type="match status" value="7"/>
</dbReference>
<evidence type="ECO:0000256" key="6">
    <source>
        <dbReference type="ARBA" id="ARBA00023015"/>
    </source>
</evidence>
<evidence type="ECO:0000259" key="12">
    <source>
        <dbReference type="PROSITE" id="PS50157"/>
    </source>
</evidence>
<evidence type="ECO:0000256" key="7">
    <source>
        <dbReference type="ARBA" id="ARBA00023125"/>
    </source>
</evidence>
<feature type="region of interest" description="Disordered" evidence="11">
    <location>
        <begin position="241"/>
        <end position="260"/>
    </location>
</feature>
<evidence type="ECO:0000313" key="14">
    <source>
        <dbReference type="Proteomes" id="UP001151699"/>
    </source>
</evidence>
<keyword evidence="5" id="KW-0862">Zinc</keyword>
<dbReference type="SMART" id="SM00355">
    <property type="entry name" value="ZnF_C2H2"/>
    <property type="match status" value="21"/>
</dbReference>
<keyword evidence="14" id="KW-1185">Reference proteome</keyword>
<feature type="domain" description="C2H2-type" evidence="12">
    <location>
        <begin position="748"/>
        <end position="775"/>
    </location>
</feature>
<gene>
    <name evidence="13" type="primary">ZNF91_0</name>
    <name evidence="13" type="ORF">Bhyg_07038</name>
</gene>
<organism evidence="13 14">
    <name type="scientific">Pseudolycoriella hygida</name>
    <dbReference type="NCBI Taxonomy" id="35572"/>
    <lineage>
        <taxon>Eukaryota</taxon>
        <taxon>Metazoa</taxon>
        <taxon>Ecdysozoa</taxon>
        <taxon>Arthropoda</taxon>
        <taxon>Hexapoda</taxon>
        <taxon>Insecta</taxon>
        <taxon>Pterygota</taxon>
        <taxon>Neoptera</taxon>
        <taxon>Endopterygota</taxon>
        <taxon>Diptera</taxon>
        <taxon>Nematocera</taxon>
        <taxon>Sciaroidea</taxon>
        <taxon>Sciaridae</taxon>
        <taxon>Pseudolycoriella</taxon>
    </lineage>
</organism>
<dbReference type="InterPro" id="IPR050752">
    <property type="entry name" value="C2H2-ZF_domain"/>
</dbReference>
<evidence type="ECO:0000256" key="9">
    <source>
        <dbReference type="ARBA" id="ARBA00023242"/>
    </source>
</evidence>
<keyword evidence="8" id="KW-0804">Transcription</keyword>
<keyword evidence="9" id="KW-0539">Nucleus</keyword>
<feature type="domain" description="C2H2-type" evidence="12">
    <location>
        <begin position="803"/>
        <end position="830"/>
    </location>
</feature>
<evidence type="ECO:0000256" key="11">
    <source>
        <dbReference type="SAM" id="MobiDB-lite"/>
    </source>
</evidence>
<dbReference type="AlphaFoldDB" id="A0A9Q0N2Z0"/>
<dbReference type="PROSITE" id="PS00028">
    <property type="entry name" value="ZINC_FINGER_C2H2_1"/>
    <property type="match status" value="19"/>
</dbReference>
<evidence type="ECO:0000256" key="10">
    <source>
        <dbReference type="PROSITE-ProRule" id="PRU00042"/>
    </source>
</evidence>
<feature type="domain" description="C2H2-type" evidence="12">
    <location>
        <begin position="373"/>
        <end position="400"/>
    </location>
</feature>
<dbReference type="Gene3D" id="3.30.160.60">
    <property type="entry name" value="Classic Zinc Finger"/>
    <property type="match status" value="10"/>
</dbReference>
<name>A0A9Q0N2Z0_9DIPT</name>
<dbReference type="GO" id="GO:0008270">
    <property type="term" value="F:zinc ion binding"/>
    <property type="evidence" value="ECO:0007669"/>
    <property type="project" value="UniProtKB-KW"/>
</dbReference>
<reference evidence="13" key="1">
    <citation type="submission" date="2022-07" db="EMBL/GenBank/DDBJ databases">
        <authorList>
            <person name="Trinca V."/>
            <person name="Uliana J.V.C."/>
            <person name="Torres T.T."/>
            <person name="Ward R.J."/>
            <person name="Monesi N."/>
        </authorList>
    </citation>
    <scope>NUCLEOTIDE SEQUENCE</scope>
    <source>
        <strain evidence="13">HSMRA1968</strain>
        <tissue evidence="13">Whole embryos</tissue>
    </source>
</reference>
<comment type="caution">
    <text evidence="13">The sequence shown here is derived from an EMBL/GenBank/DDBJ whole genome shotgun (WGS) entry which is preliminary data.</text>
</comment>
<evidence type="ECO:0000256" key="3">
    <source>
        <dbReference type="ARBA" id="ARBA00022737"/>
    </source>
</evidence>
<dbReference type="InterPro" id="IPR013087">
    <property type="entry name" value="Znf_C2H2_type"/>
</dbReference>
<feature type="domain" description="C2H2-type" evidence="12">
    <location>
        <begin position="775"/>
        <end position="802"/>
    </location>
</feature>
<feature type="domain" description="C2H2-type" evidence="12">
    <location>
        <begin position="613"/>
        <end position="641"/>
    </location>
</feature>
<dbReference type="Pfam" id="PF00096">
    <property type="entry name" value="zf-C2H2"/>
    <property type="match status" value="5"/>
</dbReference>
<accession>A0A9Q0N2Z0</accession>
<feature type="domain" description="C2H2-type" evidence="12">
    <location>
        <begin position="30"/>
        <end position="63"/>
    </location>
</feature>
<dbReference type="FunFam" id="3.30.160.60:FF:000110">
    <property type="entry name" value="Zinc finger protein-like"/>
    <property type="match status" value="1"/>
</dbReference>
<evidence type="ECO:0000256" key="5">
    <source>
        <dbReference type="ARBA" id="ARBA00022833"/>
    </source>
</evidence>
<dbReference type="OrthoDB" id="5803930at2759"/>
<sequence length="857" mass="100621">MSTIPTTFSQSEAASKAAEIYRRDSGQIYYVCFHCGANFSSISETLTHIELHFNATNHIKEEPETLDIVDIKCEIVDNVSQETDLEQIFIDCNKSLSQNEEQCLRIDTTNYSLLPVQQTVTIPKGSLTDVEDHFELKCLYCSKLCKTFVTLKLHLRRHVKEPLPNIVLEAMARDQTLKPRPLYSLKCTLCPSEFYDSDACRQHVRDNHDPEPIKCIPCGRIFVSTQLLKDHMISAHITPDLSHTNQTNTANASENDPQTSKNTMLTQYNTFLCILCDKTFNGTLNLMQHTFVHFNLKNFSCPQCPAAFQRMSTINEHMTKKHSVNVDKQIFNIQCRFCSEKIDNFFDFVTHTFTNHLDEGDRNNSDLDPTFCYDCRFCFKKFDKWNEAFVHLKVHANDQLVKCTTSTARNLSERAKSGLYRYELLYNCKFCMKTLCGSFEARNHLKTDCEHVPDLKMIEKKGFKCQDCDGSFSSEFSLMRHRLMHFKVMPYRCMICAKQFSVRRNATLHMIKIHHMQPNDNFSQLECHYCKAEFKEETDFITHMFDEHLYVNFDIEENLDGEFRYECLYCNEYLSERSRMTEHLLKHAGETIINVVSTESPINALRHNVEFLYCCVFCPKKFRLPHPANEHSKYKHRTEKTSKEKVENKSTRDTYCNLCNITFMTSRSMANHRAKRHPETHNKNRYKNRPTYYCSTCGKAYQDRGNLNQHEETHARLQSFTCDICKKTYRTKNYLQTHMLSHTNEKNFICEHCGRSFYSVSKLNTHYQIHQNLKLQCDQCDKVFFTRYNLSKHRKTHSTDTRKKCKLCDKYFKSTESYRTHMLLHTGVKKYACRYCDMTFAQSSGRRGHEKIRHHIA</sequence>
<feature type="domain" description="C2H2-type" evidence="12">
    <location>
        <begin position="720"/>
        <end position="747"/>
    </location>
</feature>